<comment type="similarity">
    <text evidence="2">Belongs to the AAA ATPase family. RarA/MGS1/WRNIP1 subfamily.</text>
</comment>
<feature type="region of interest" description="Disordered" evidence="8">
    <location>
        <begin position="415"/>
        <end position="434"/>
    </location>
</feature>
<accession>F0T0W1</accession>
<dbReference type="Proteomes" id="UP000007488">
    <property type="component" value="Chromosome"/>
</dbReference>
<dbReference type="GO" id="GO:0000731">
    <property type="term" value="P:DNA synthesis involved in DNA repair"/>
    <property type="evidence" value="ECO:0007669"/>
    <property type="project" value="TreeGrafter"/>
</dbReference>
<evidence type="ECO:0000256" key="5">
    <source>
        <dbReference type="ARBA" id="ARBA00022741"/>
    </source>
</evidence>
<dbReference type="Pfam" id="PF16193">
    <property type="entry name" value="AAA_assoc_2"/>
    <property type="match status" value="1"/>
</dbReference>
<evidence type="ECO:0000313" key="10">
    <source>
        <dbReference type="EMBL" id="ADY56250.1"/>
    </source>
</evidence>
<keyword evidence="7" id="KW-0175">Coiled coil</keyword>
<dbReference type="GO" id="GO:0008047">
    <property type="term" value="F:enzyme activator activity"/>
    <property type="evidence" value="ECO:0007669"/>
    <property type="project" value="TreeGrafter"/>
</dbReference>
<dbReference type="GO" id="GO:0006261">
    <property type="term" value="P:DNA-templated DNA replication"/>
    <property type="evidence" value="ECO:0007669"/>
    <property type="project" value="TreeGrafter"/>
</dbReference>
<dbReference type="GO" id="GO:0016887">
    <property type="term" value="F:ATP hydrolysis activity"/>
    <property type="evidence" value="ECO:0007669"/>
    <property type="project" value="InterPro"/>
</dbReference>
<dbReference type="Gene3D" id="1.10.3710.10">
    <property type="entry name" value="DNA polymerase III clamp loader subunits, C-terminal domain"/>
    <property type="match status" value="1"/>
</dbReference>
<dbReference type="AlphaFoldDB" id="F0T0W1"/>
<dbReference type="PANTHER" id="PTHR13779:SF7">
    <property type="entry name" value="ATPASE WRNIP1"/>
    <property type="match status" value="1"/>
</dbReference>
<keyword evidence="4" id="KW-0235">DNA replication</keyword>
<dbReference type="InterPro" id="IPR008921">
    <property type="entry name" value="DNA_pol3_clamp-load_cplx_C"/>
</dbReference>
<evidence type="ECO:0000259" key="9">
    <source>
        <dbReference type="SMART" id="SM00382"/>
    </source>
</evidence>
<dbReference type="InterPro" id="IPR027417">
    <property type="entry name" value="P-loop_NTPase"/>
</dbReference>
<dbReference type="EMBL" id="CP002547">
    <property type="protein sequence ID" value="ADY56250.1"/>
    <property type="molecule type" value="Genomic_DNA"/>
</dbReference>
<feature type="compositionally biased region" description="Basic and acidic residues" evidence="8">
    <location>
        <begin position="421"/>
        <end position="434"/>
    </location>
</feature>
<dbReference type="CDD" id="cd00009">
    <property type="entry name" value="AAA"/>
    <property type="match status" value="1"/>
</dbReference>
<dbReference type="Pfam" id="PF00004">
    <property type="entry name" value="AAA"/>
    <property type="match status" value="1"/>
</dbReference>
<name>F0T0W1_SYNGF</name>
<dbReference type="InterPro" id="IPR032423">
    <property type="entry name" value="AAA_assoc_2"/>
</dbReference>
<dbReference type="SUPFAM" id="SSF52540">
    <property type="entry name" value="P-loop containing nucleoside triphosphate hydrolases"/>
    <property type="match status" value="1"/>
</dbReference>
<dbReference type="FunFam" id="3.40.50.300:FF:000137">
    <property type="entry name" value="Replication-associated recombination protein A"/>
    <property type="match status" value="1"/>
</dbReference>
<dbReference type="CDD" id="cd18139">
    <property type="entry name" value="HLD_clamp_RarA"/>
    <property type="match status" value="1"/>
</dbReference>
<dbReference type="eggNOG" id="COG2256">
    <property type="taxonomic scope" value="Bacteria"/>
</dbReference>
<dbReference type="STRING" id="645991.Sgly_1954"/>
<dbReference type="InterPro" id="IPR003959">
    <property type="entry name" value="ATPase_AAA_core"/>
</dbReference>
<dbReference type="FunFam" id="1.10.8.60:FF:000029">
    <property type="entry name" value="Replication-associated recombination protein A"/>
    <property type="match status" value="1"/>
</dbReference>
<dbReference type="SUPFAM" id="SSF48019">
    <property type="entry name" value="post-AAA+ oligomerization domain-like"/>
    <property type="match status" value="1"/>
</dbReference>
<dbReference type="InterPro" id="IPR003593">
    <property type="entry name" value="AAA+_ATPase"/>
</dbReference>
<dbReference type="InterPro" id="IPR021886">
    <property type="entry name" value="MgsA_C"/>
</dbReference>
<gene>
    <name evidence="10" type="ordered locus">Sgly_1954</name>
</gene>
<evidence type="ECO:0000256" key="7">
    <source>
        <dbReference type="SAM" id="Coils"/>
    </source>
</evidence>
<evidence type="ECO:0000256" key="1">
    <source>
        <dbReference type="ARBA" id="ARBA00002393"/>
    </source>
</evidence>
<reference evidence="11" key="2">
    <citation type="submission" date="2011-02" db="EMBL/GenBank/DDBJ databases">
        <title>The complete genome of Syntrophobotulus glycolicus DSM 8271.</title>
        <authorList>
            <person name="Lucas S."/>
            <person name="Copeland A."/>
            <person name="Lapidus A."/>
            <person name="Bruce D."/>
            <person name="Goodwin L."/>
            <person name="Pitluck S."/>
            <person name="Kyrpides N."/>
            <person name="Mavromatis K."/>
            <person name="Pagani I."/>
            <person name="Ivanova N."/>
            <person name="Mikhailova N."/>
            <person name="Chertkov O."/>
            <person name="Held B."/>
            <person name="Detter J.C."/>
            <person name="Tapia R."/>
            <person name="Han C."/>
            <person name="Land M."/>
            <person name="Hauser L."/>
            <person name="Markowitz V."/>
            <person name="Cheng J.-F."/>
            <person name="Hugenholtz P."/>
            <person name="Woyke T."/>
            <person name="Wu D."/>
            <person name="Spring S."/>
            <person name="Schroeder M."/>
            <person name="Brambilla E."/>
            <person name="Klenk H.-P."/>
            <person name="Eisen J.A."/>
        </authorList>
    </citation>
    <scope>NUCLEOTIDE SEQUENCE [LARGE SCALE GENOMIC DNA]</scope>
    <source>
        <strain evidence="11">DSM 8271 / FlGlyR</strain>
    </source>
</reference>
<keyword evidence="5" id="KW-0547">Nucleotide-binding</keyword>
<protein>
    <recommendedName>
        <fullName evidence="3">Replication-associated recombination protein A</fullName>
    </recommendedName>
</protein>
<dbReference type="RefSeq" id="WP_013625118.1">
    <property type="nucleotide sequence ID" value="NC_015172.1"/>
</dbReference>
<organism evidence="10 11">
    <name type="scientific">Syntrophobotulus glycolicus (strain DSM 8271 / FlGlyR)</name>
    <dbReference type="NCBI Taxonomy" id="645991"/>
    <lineage>
        <taxon>Bacteria</taxon>
        <taxon>Bacillati</taxon>
        <taxon>Bacillota</taxon>
        <taxon>Clostridia</taxon>
        <taxon>Eubacteriales</taxon>
        <taxon>Desulfitobacteriaceae</taxon>
        <taxon>Syntrophobotulus</taxon>
    </lineage>
</organism>
<keyword evidence="6" id="KW-0067">ATP-binding</keyword>
<dbReference type="Gene3D" id="1.10.8.60">
    <property type="match status" value="1"/>
</dbReference>
<dbReference type="PANTHER" id="PTHR13779">
    <property type="entry name" value="WERNER HELICASE-INTERACTING PROTEIN 1 FAMILY MEMBER"/>
    <property type="match status" value="1"/>
</dbReference>
<proteinExistence type="inferred from homology"/>
<sequence length="434" mass="47735">MDLFSASFDSGKIAPLAERMRPQGFADFIGQEEILGPGKLLRRAIEADRIGSIILFGPPGSGKTSIAQIIANHTSSDFVRINAVSAGAKELRAIIDQAEEKLKLYGQKTLVFCDEVHRFNKGQQDILLPAVEKGLINFIGATTENPYFELNSALLSRSSLFRLRSLNEEDIKRGISQALNDPVKGLGNYKTNVSPEALAFWAGFANGDLRRALNALELAVLTTQPVEGIRTVDLETAKESIQERACLYDKKGDNHYDMISAMIKSMRGSDPDAALYWFALILESGEDPRFVMRRIIIHASEDVGLADPMVMLQAHAAANALEWIGMPEARIPMVQAVLAIANAPKSNSVVTAMHKVFAYAKANPQAQVPLHLRDSHYPGASQLGHGTGYLYPHSYPGSWVEQAYLPESHQHVQFYEPTGKGADHNRGRAEKEKK</sequence>
<evidence type="ECO:0000313" key="11">
    <source>
        <dbReference type="Proteomes" id="UP000007488"/>
    </source>
</evidence>
<dbReference type="Gene3D" id="1.20.272.10">
    <property type="match status" value="1"/>
</dbReference>
<evidence type="ECO:0000256" key="4">
    <source>
        <dbReference type="ARBA" id="ARBA00022705"/>
    </source>
</evidence>
<dbReference type="Gene3D" id="3.40.50.300">
    <property type="entry name" value="P-loop containing nucleotide triphosphate hydrolases"/>
    <property type="match status" value="1"/>
</dbReference>
<dbReference type="Pfam" id="PF12002">
    <property type="entry name" value="MgsA_C"/>
    <property type="match status" value="1"/>
</dbReference>
<dbReference type="GO" id="GO:0003677">
    <property type="term" value="F:DNA binding"/>
    <property type="evidence" value="ECO:0007669"/>
    <property type="project" value="InterPro"/>
</dbReference>
<evidence type="ECO:0000256" key="2">
    <source>
        <dbReference type="ARBA" id="ARBA00008959"/>
    </source>
</evidence>
<dbReference type="InterPro" id="IPR051314">
    <property type="entry name" value="AAA_ATPase_RarA/MGS1/WRNIP1"/>
</dbReference>
<dbReference type="GO" id="GO:0017116">
    <property type="term" value="F:single-stranded DNA helicase activity"/>
    <property type="evidence" value="ECO:0007669"/>
    <property type="project" value="TreeGrafter"/>
</dbReference>
<evidence type="ECO:0000256" key="6">
    <source>
        <dbReference type="ARBA" id="ARBA00022840"/>
    </source>
</evidence>
<dbReference type="HOGENOM" id="CLU_017985_0_3_9"/>
<evidence type="ECO:0000256" key="8">
    <source>
        <dbReference type="SAM" id="MobiDB-lite"/>
    </source>
</evidence>
<keyword evidence="11" id="KW-1185">Reference proteome</keyword>
<dbReference type="OrthoDB" id="9778364at2"/>
<dbReference type="KEGG" id="sgy:Sgly_1954"/>
<dbReference type="SMART" id="SM00382">
    <property type="entry name" value="AAA"/>
    <property type="match status" value="1"/>
</dbReference>
<evidence type="ECO:0000256" key="3">
    <source>
        <dbReference type="ARBA" id="ARBA00020776"/>
    </source>
</evidence>
<feature type="domain" description="AAA+ ATPase" evidence="9">
    <location>
        <begin position="49"/>
        <end position="166"/>
    </location>
</feature>
<feature type="coiled-coil region" evidence="7">
    <location>
        <begin position="81"/>
        <end position="108"/>
    </location>
</feature>
<dbReference type="GO" id="GO:0005524">
    <property type="term" value="F:ATP binding"/>
    <property type="evidence" value="ECO:0007669"/>
    <property type="project" value="UniProtKB-KW"/>
</dbReference>
<comment type="function">
    <text evidence="1">DNA-dependent ATPase that plays important roles in cellular responses to stalled DNA replication processes.</text>
</comment>
<dbReference type="FunFam" id="1.20.272.10:FF:000001">
    <property type="entry name" value="Putative AAA family ATPase"/>
    <property type="match status" value="1"/>
</dbReference>
<reference evidence="10 11" key="1">
    <citation type="journal article" date="2011" name="Stand. Genomic Sci.">
        <title>Complete genome sequence of Syntrophobotulus glycolicus type strain (FlGlyR).</title>
        <authorList>
            <person name="Han C."/>
            <person name="Mwirichia R."/>
            <person name="Chertkov O."/>
            <person name="Held B."/>
            <person name="Lapidus A."/>
            <person name="Nolan M."/>
            <person name="Lucas S."/>
            <person name="Hammon N."/>
            <person name="Deshpande S."/>
            <person name="Cheng J.F."/>
            <person name="Tapia R."/>
            <person name="Goodwin L."/>
            <person name="Pitluck S."/>
            <person name="Huntemann M."/>
            <person name="Liolios K."/>
            <person name="Ivanova N."/>
            <person name="Pagani I."/>
            <person name="Mavromatis K."/>
            <person name="Ovchinikova G."/>
            <person name="Pati A."/>
            <person name="Chen A."/>
            <person name="Palaniappan K."/>
            <person name="Land M."/>
            <person name="Hauser L."/>
            <person name="Brambilla E.M."/>
            <person name="Rohde M."/>
            <person name="Spring S."/>
            <person name="Sikorski J."/>
            <person name="Goker M."/>
            <person name="Woyke T."/>
            <person name="Bristow J."/>
            <person name="Eisen J.A."/>
            <person name="Markowitz V."/>
            <person name="Hugenholtz P."/>
            <person name="Kyrpides N.C."/>
            <person name="Klenk H.P."/>
            <person name="Detter J.C."/>
        </authorList>
    </citation>
    <scope>NUCLEOTIDE SEQUENCE [LARGE SCALE GENOMIC DNA]</scope>
    <source>
        <strain evidence="11">DSM 8271 / FlGlyR</strain>
    </source>
</reference>